<feature type="compositionally biased region" description="Basic and acidic residues" evidence="1">
    <location>
        <begin position="93"/>
        <end position="104"/>
    </location>
</feature>
<evidence type="ECO:0000313" key="3">
    <source>
        <dbReference type="Proteomes" id="UP000531216"/>
    </source>
</evidence>
<dbReference type="Proteomes" id="UP000531216">
    <property type="component" value="Unassembled WGS sequence"/>
</dbReference>
<feature type="region of interest" description="Disordered" evidence="1">
    <location>
        <begin position="84"/>
        <end position="114"/>
    </location>
</feature>
<evidence type="ECO:0000313" key="2">
    <source>
        <dbReference type="EMBL" id="MBB3938160.1"/>
    </source>
</evidence>
<sequence>MGRRQCARLKILNARAPRCSATAKHTGQPCRNRAMVNGKCWAHGGKTPRGDGRWHRPVWPKGNAPDAAEKLNRKLQTLEQRAKKREHRIARMSSKDRAGYDRWKATHAPTSKAKRAAAREHERQARQALADLLSLAPTRSSGVQALYDELAAAQAHLRALDRQDELAEAWTDGIGVFG</sequence>
<accession>A0A7W6FWQ5</accession>
<dbReference type="EMBL" id="JACIDO010000019">
    <property type="protein sequence ID" value="MBB3938160.1"/>
    <property type="molecule type" value="Genomic_DNA"/>
</dbReference>
<dbReference type="RefSeq" id="WP_175526954.1">
    <property type="nucleotide sequence ID" value="NZ_FOOA01000030.1"/>
</dbReference>
<gene>
    <name evidence="2" type="ORF">GGR05_004331</name>
</gene>
<dbReference type="AlphaFoldDB" id="A0A7W6FWQ5"/>
<keyword evidence="3" id="KW-1185">Reference proteome</keyword>
<comment type="caution">
    <text evidence="2">The sequence shown here is derived from an EMBL/GenBank/DDBJ whole genome shotgun (WGS) entry which is preliminary data.</text>
</comment>
<reference evidence="2 3" key="1">
    <citation type="submission" date="2020-08" db="EMBL/GenBank/DDBJ databases">
        <title>Genomic Encyclopedia of Type Strains, Phase IV (KMG-IV): sequencing the most valuable type-strain genomes for metagenomic binning, comparative biology and taxonomic classification.</title>
        <authorList>
            <person name="Goeker M."/>
        </authorList>
    </citation>
    <scope>NUCLEOTIDE SEQUENCE [LARGE SCALE GENOMIC DNA]</scope>
    <source>
        <strain evidence="2 3">DSM 25024</strain>
    </source>
</reference>
<evidence type="ECO:0000256" key="1">
    <source>
        <dbReference type="SAM" id="MobiDB-lite"/>
    </source>
</evidence>
<name>A0A7W6FWQ5_9HYPH</name>
<protein>
    <submittedName>
        <fullName evidence="2">Uncharacterized protein</fullName>
    </submittedName>
</protein>
<organism evidence="2 3">
    <name type="scientific">Aureimonas phyllosphaerae</name>
    <dbReference type="NCBI Taxonomy" id="1166078"/>
    <lineage>
        <taxon>Bacteria</taxon>
        <taxon>Pseudomonadati</taxon>
        <taxon>Pseudomonadota</taxon>
        <taxon>Alphaproteobacteria</taxon>
        <taxon>Hyphomicrobiales</taxon>
        <taxon>Aurantimonadaceae</taxon>
        <taxon>Aureimonas</taxon>
    </lineage>
</organism>
<proteinExistence type="predicted"/>